<name>A0A845A840_9SPHN</name>
<dbReference type="AlphaFoldDB" id="A0A845A840"/>
<gene>
    <name evidence="2" type="ORF">GRI39_05465</name>
</gene>
<keyword evidence="1" id="KW-1133">Transmembrane helix</keyword>
<evidence type="ECO:0000313" key="3">
    <source>
        <dbReference type="Proteomes" id="UP000460561"/>
    </source>
</evidence>
<reference evidence="2 3" key="1">
    <citation type="submission" date="2019-12" db="EMBL/GenBank/DDBJ databases">
        <title>Genomic-based taxomic classification of the family Erythrobacteraceae.</title>
        <authorList>
            <person name="Xu L."/>
        </authorList>
    </citation>
    <scope>NUCLEOTIDE SEQUENCE [LARGE SCALE GENOMIC DNA]</scope>
    <source>
        <strain evidence="2 3">DSM 18604</strain>
    </source>
</reference>
<evidence type="ECO:0000313" key="2">
    <source>
        <dbReference type="EMBL" id="MXP25489.1"/>
    </source>
</evidence>
<comment type="caution">
    <text evidence="2">The sequence shown here is derived from an EMBL/GenBank/DDBJ whole genome shotgun (WGS) entry which is preliminary data.</text>
</comment>
<sequence>MGRKKIWIVLAVVACVVLGLIWFDGGQQEQRLIEQPVVLSPSAGQINGSQENME</sequence>
<proteinExistence type="predicted"/>
<evidence type="ECO:0000256" key="1">
    <source>
        <dbReference type="SAM" id="Phobius"/>
    </source>
</evidence>
<dbReference type="EMBL" id="WTYQ01000002">
    <property type="protein sequence ID" value="MXP25489.1"/>
    <property type="molecule type" value="Genomic_DNA"/>
</dbReference>
<keyword evidence="1" id="KW-0812">Transmembrane</keyword>
<accession>A0A845A840</accession>
<protein>
    <submittedName>
        <fullName evidence="2">Uncharacterized protein</fullName>
    </submittedName>
</protein>
<feature type="transmembrane region" description="Helical" evidence="1">
    <location>
        <begin position="6"/>
        <end position="23"/>
    </location>
</feature>
<dbReference type="OrthoDB" id="7429194at2"/>
<dbReference type="RefSeq" id="WP_160738716.1">
    <property type="nucleotide sequence ID" value="NZ_WTYQ01000002.1"/>
</dbReference>
<organism evidence="2 3">
    <name type="scientific">Altericroceibacterium indicum</name>
    <dbReference type="NCBI Taxonomy" id="374177"/>
    <lineage>
        <taxon>Bacteria</taxon>
        <taxon>Pseudomonadati</taxon>
        <taxon>Pseudomonadota</taxon>
        <taxon>Alphaproteobacteria</taxon>
        <taxon>Sphingomonadales</taxon>
        <taxon>Erythrobacteraceae</taxon>
        <taxon>Altericroceibacterium</taxon>
    </lineage>
</organism>
<keyword evidence="1" id="KW-0472">Membrane</keyword>
<keyword evidence="3" id="KW-1185">Reference proteome</keyword>
<dbReference type="Proteomes" id="UP000460561">
    <property type="component" value="Unassembled WGS sequence"/>
</dbReference>